<dbReference type="InterPro" id="IPR022907">
    <property type="entry name" value="VapC_family"/>
</dbReference>
<keyword evidence="5" id="KW-0800">Toxin</keyword>
<dbReference type="InterPro" id="IPR029060">
    <property type="entry name" value="PIN-like_dom_sf"/>
</dbReference>
<evidence type="ECO:0000259" key="6">
    <source>
        <dbReference type="Pfam" id="PF01850"/>
    </source>
</evidence>
<evidence type="ECO:0000313" key="8">
    <source>
        <dbReference type="Proteomes" id="UP000663903"/>
    </source>
</evidence>
<dbReference type="EC" id="3.1.-.-" evidence="5"/>
<evidence type="ECO:0000256" key="5">
    <source>
        <dbReference type="HAMAP-Rule" id="MF_00265"/>
    </source>
</evidence>
<evidence type="ECO:0000256" key="3">
    <source>
        <dbReference type="ARBA" id="ARBA00022723"/>
    </source>
</evidence>
<gene>
    <name evidence="5" type="primary">vapC</name>
    <name evidence="7" type="ORF">J1M35_09640</name>
</gene>
<feature type="binding site" evidence="5">
    <location>
        <position position="107"/>
    </location>
    <ligand>
        <name>Mg(2+)</name>
        <dbReference type="ChEBI" id="CHEBI:18420"/>
    </ligand>
</feature>
<keyword evidence="3 5" id="KW-0479">Metal-binding</keyword>
<dbReference type="Gene3D" id="3.40.50.1010">
    <property type="entry name" value="5'-nuclease"/>
    <property type="match status" value="1"/>
</dbReference>
<keyword evidence="5" id="KW-0460">Magnesium</keyword>
<protein>
    <recommendedName>
        <fullName evidence="5">Ribonuclease VapC</fullName>
        <shortName evidence="5">RNase VapC</shortName>
        <ecNumber evidence="5">3.1.-.-</ecNumber>
    </recommendedName>
    <alternativeName>
        <fullName evidence="5">Toxin VapC</fullName>
    </alternativeName>
</protein>
<dbReference type="InterPro" id="IPR006226">
    <property type="entry name" value="Mtu_PIN"/>
</dbReference>
<dbReference type="InterPro" id="IPR002716">
    <property type="entry name" value="PIN_dom"/>
</dbReference>
<dbReference type="SUPFAM" id="SSF88723">
    <property type="entry name" value="PIN domain-like"/>
    <property type="match status" value="1"/>
</dbReference>
<dbReference type="KEGG" id="otd:J1M35_09640"/>
<dbReference type="GO" id="GO:0004540">
    <property type="term" value="F:RNA nuclease activity"/>
    <property type="evidence" value="ECO:0007669"/>
    <property type="project" value="InterPro"/>
</dbReference>
<organism evidence="7 8">
    <name type="scientific">Ottowia testudinis</name>
    <dbReference type="NCBI Taxonomy" id="2816950"/>
    <lineage>
        <taxon>Bacteria</taxon>
        <taxon>Pseudomonadati</taxon>
        <taxon>Pseudomonadota</taxon>
        <taxon>Betaproteobacteria</taxon>
        <taxon>Burkholderiales</taxon>
        <taxon>Comamonadaceae</taxon>
        <taxon>Ottowia</taxon>
    </lineage>
</organism>
<keyword evidence="4 5" id="KW-0378">Hydrolase</keyword>
<keyword evidence="8" id="KW-1185">Reference proteome</keyword>
<dbReference type="RefSeq" id="WP_208010993.1">
    <property type="nucleotide sequence ID" value="NZ_CP071796.1"/>
</dbReference>
<feature type="domain" description="PIN" evidence="6">
    <location>
        <begin position="5"/>
        <end position="127"/>
    </location>
</feature>
<accession>A0A975CJV3</accession>
<reference evidence="7" key="1">
    <citation type="submission" date="2021-03" db="EMBL/GenBank/DDBJ databases">
        <title>Ottowia sp. 27C isolated from the cloaca of a Giant Asian pond turtle (Heosemys grandis).</title>
        <authorList>
            <person name="Spergser J."/>
            <person name="Busse H.-J."/>
        </authorList>
    </citation>
    <scope>NUCLEOTIDE SEQUENCE</scope>
    <source>
        <strain evidence="7">27C</strain>
    </source>
</reference>
<name>A0A975CJV3_9BURK</name>
<keyword evidence="2 5" id="KW-0540">Nuclease</keyword>
<keyword evidence="1 5" id="KW-1277">Toxin-antitoxin system</keyword>
<comment type="function">
    <text evidence="5">Toxic component of a toxin-antitoxin (TA) system. An RNase.</text>
</comment>
<dbReference type="GO" id="GO:0090729">
    <property type="term" value="F:toxin activity"/>
    <property type="evidence" value="ECO:0007669"/>
    <property type="project" value="UniProtKB-KW"/>
</dbReference>
<evidence type="ECO:0000256" key="4">
    <source>
        <dbReference type="ARBA" id="ARBA00022801"/>
    </source>
</evidence>
<evidence type="ECO:0000256" key="2">
    <source>
        <dbReference type="ARBA" id="ARBA00022722"/>
    </source>
</evidence>
<feature type="binding site" evidence="5">
    <location>
        <position position="7"/>
    </location>
    <ligand>
        <name>Mg(2+)</name>
        <dbReference type="ChEBI" id="CHEBI:18420"/>
    </ligand>
</feature>
<dbReference type="GO" id="GO:0016788">
    <property type="term" value="F:hydrolase activity, acting on ester bonds"/>
    <property type="evidence" value="ECO:0007669"/>
    <property type="project" value="InterPro"/>
</dbReference>
<proteinExistence type="inferred from homology"/>
<dbReference type="NCBIfam" id="TIGR00028">
    <property type="entry name" value="Mtu_PIN_fam"/>
    <property type="match status" value="1"/>
</dbReference>
<comment type="cofactor">
    <cofactor evidence="5">
        <name>Mg(2+)</name>
        <dbReference type="ChEBI" id="CHEBI:18420"/>
    </cofactor>
</comment>
<dbReference type="GO" id="GO:0000287">
    <property type="term" value="F:magnesium ion binding"/>
    <property type="evidence" value="ECO:0007669"/>
    <property type="project" value="UniProtKB-UniRule"/>
</dbReference>
<dbReference type="AlphaFoldDB" id="A0A975CJV3"/>
<comment type="similarity">
    <text evidence="5">Belongs to the PINc/VapC protein family.</text>
</comment>
<evidence type="ECO:0000313" key="7">
    <source>
        <dbReference type="EMBL" id="QTD47097.1"/>
    </source>
</evidence>
<dbReference type="Pfam" id="PF01850">
    <property type="entry name" value="PIN"/>
    <property type="match status" value="1"/>
</dbReference>
<dbReference type="GO" id="GO:0045926">
    <property type="term" value="P:negative regulation of growth"/>
    <property type="evidence" value="ECO:0007669"/>
    <property type="project" value="UniProtKB-ARBA"/>
</dbReference>
<sequence>MSGALLDANALIALCWPQHEHHARIHRWFAAHAAQGWATCAFTQAAFLRIVSQPSFAGRAVPMADVAASLMHSIAHPQHRYLAATPDLAAVLATCTGGVLGHRQVTDAWLLTAAVQHQMKLLTFDKAVYTLLATDAERQRCVWMPD</sequence>
<dbReference type="EMBL" id="CP071796">
    <property type="protein sequence ID" value="QTD47097.1"/>
    <property type="molecule type" value="Genomic_DNA"/>
</dbReference>
<dbReference type="HAMAP" id="MF_00265">
    <property type="entry name" value="VapC_Nob1"/>
    <property type="match status" value="1"/>
</dbReference>
<evidence type="ECO:0000256" key="1">
    <source>
        <dbReference type="ARBA" id="ARBA00022649"/>
    </source>
</evidence>
<dbReference type="Proteomes" id="UP000663903">
    <property type="component" value="Chromosome"/>
</dbReference>